<gene>
    <name evidence="2" type="primary">yaaA</name>
    <name evidence="2" type="ORF">KDM92_00820</name>
</gene>
<dbReference type="PANTHER" id="PTHR30283">
    <property type="entry name" value="PEROXIDE STRESS RESPONSE PROTEIN YAAA"/>
    <property type="match status" value="1"/>
</dbReference>
<dbReference type="HAMAP" id="MF_00652">
    <property type="entry name" value="UPF0246"/>
    <property type="match status" value="1"/>
</dbReference>
<keyword evidence="3" id="KW-1185">Reference proteome</keyword>
<name>A0A941DBL2_9BURK</name>
<dbReference type="PANTHER" id="PTHR30283:SF4">
    <property type="entry name" value="PEROXIDE STRESS RESISTANCE PROTEIN YAAA"/>
    <property type="match status" value="1"/>
</dbReference>
<dbReference type="GO" id="GO:0033194">
    <property type="term" value="P:response to hydroperoxide"/>
    <property type="evidence" value="ECO:0007669"/>
    <property type="project" value="TreeGrafter"/>
</dbReference>
<dbReference type="AlphaFoldDB" id="A0A941DBL2"/>
<dbReference type="GO" id="GO:0005829">
    <property type="term" value="C:cytosol"/>
    <property type="evidence" value="ECO:0007669"/>
    <property type="project" value="TreeGrafter"/>
</dbReference>
<evidence type="ECO:0000256" key="1">
    <source>
        <dbReference type="HAMAP-Rule" id="MF_00652"/>
    </source>
</evidence>
<dbReference type="Pfam" id="PF03883">
    <property type="entry name" value="H2O2_YaaD"/>
    <property type="match status" value="1"/>
</dbReference>
<evidence type="ECO:0000313" key="2">
    <source>
        <dbReference type="EMBL" id="MBR7745106.1"/>
    </source>
</evidence>
<comment type="similarity">
    <text evidence="1">Belongs to the UPF0246 family.</text>
</comment>
<reference evidence="2 3" key="1">
    <citation type="submission" date="2021-04" db="EMBL/GenBank/DDBJ databases">
        <title>novel species isolated from subtropical streams in China.</title>
        <authorList>
            <person name="Lu H."/>
        </authorList>
    </citation>
    <scope>NUCLEOTIDE SEQUENCE [LARGE SCALE GENOMIC DNA]</scope>
    <source>
        <strain evidence="2 3">BYS107W</strain>
    </source>
</reference>
<dbReference type="EMBL" id="JAGSPM010000001">
    <property type="protein sequence ID" value="MBR7745106.1"/>
    <property type="molecule type" value="Genomic_DNA"/>
</dbReference>
<protein>
    <recommendedName>
        <fullName evidence="1">UPF0246 protein KDM92_00820</fullName>
    </recommendedName>
</protein>
<proteinExistence type="inferred from homology"/>
<dbReference type="Proteomes" id="UP000680158">
    <property type="component" value="Unassembled WGS sequence"/>
</dbReference>
<dbReference type="InterPro" id="IPR005583">
    <property type="entry name" value="YaaA"/>
</dbReference>
<accession>A0A941DBL2</accession>
<organism evidence="2 3">
    <name type="scientific">Undibacterium baiyunense</name>
    <dbReference type="NCBI Taxonomy" id="2828731"/>
    <lineage>
        <taxon>Bacteria</taxon>
        <taxon>Pseudomonadati</taxon>
        <taxon>Pseudomonadota</taxon>
        <taxon>Betaproteobacteria</taxon>
        <taxon>Burkholderiales</taxon>
        <taxon>Oxalobacteraceae</taxon>
        <taxon>Undibacterium</taxon>
    </lineage>
</organism>
<dbReference type="RefSeq" id="WP_212682576.1">
    <property type="nucleotide sequence ID" value="NZ_JAGSPM010000001.1"/>
</dbReference>
<evidence type="ECO:0000313" key="3">
    <source>
        <dbReference type="Proteomes" id="UP000680158"/>
    </source>
</evidence>
<comment type="caution">
    <text evidence="2">The sequence shown here is derived from an EMBL/GenBank/DDBJ whole genome shotgun (WGS) entry which is preliminary data.</text>
</comment>
<sequence>MLILLSPAKSLDFDSPSIVKTSSEIQFPNEVNYLADVASQLSASDLQTLMKISPSLANLNVERFTNLVDSEAPKLTRQAVFAFDGDVYSGLQARALAKKEINYLQKNLRILSGLYGLLRPLDLIQAYRLEMGTALKNVAGNNLYAYWSEKLTAHLNAEIKTLGAKFLVNLASEEYAKAIKLKALSVPVIHPIFQDYSSGRYKVISFFAKKARGSMVRFCAVNQIKNAAKLKDFAEHGYQFVEEESTALQYVFRRKEAL</sequence>
<dbReference type="NCBIfam" id="NF002542">
    <property type="entry name" value="PRK02101.1-3"/>
    <property type="match status" value="1"/>
</dbReference>